<evidence type="ECO:0008006" key="4">
    <source>
        <dbReference type="Google" id="ProtNLM"/>
    </source>
</evidence>
<name>A0ABN1W8A7_9ACTN</name>
<feature type="region of interest" description="Disordered" evidence="1">
    <location>
        <begin position="1"/>
        <end position="40"/>
    </location>
</feature>
<proteinExistence type="predicted"/>
<keyword evidence="3" id="KW-1185">Reference proteome</keyword>
<sequence>MTERLDEQTVEQPGTVGQPGTAGQPTDPRAETTDGPWPSVRPEVVAEVVAALSPRLQKRLDGAAAKVAGRPAVRTGDEWRILLDDEVALVLHAPGGVVRAADAVRCGCLLAPACVHRAAVLSAARLATDEPEGAAEA</sequence>
<gene>
    <name evidence="2" type="ORF">GCM10009665_33680</name>
</gene>
<dbReference type="EMBL" id="BAAALF010000052">
    <property type="protein sequence ID" value="GAA1240095.1"/>
    <property type="molecule type" value="Genomic_DNA"/>
</dbReference>
<dbReference type="Proteomes" id="UP001500037">
    <property type="component" value="Unassembled WGS sequence"/>
</dbReference>
<protein>
    <recommendedName>
        <fullName evidence="4">SWIM-type domain-containing protein</fullName>
    </recommendedName>
</protein>
<dbReference type="RefSeq" id="WP_344442439.1">
    <property type="nucleotide sequence ID" value="NZ_BAAALF010000052.1"/>
</dbReference>
<accession>A0ABN1W8A7</accession>
<evidence type="ECO:0000313" key="3">
    <source>
        <dbReference type="Proteomes" id="UP001500037"/>
    </source>
</evidence>
<comment type="caution">
    <text evidence="2">The sequence shown here is derived from an EMBL/GenBank/DDBJ whole genome shotgun (WGS) entry which is preliminary data.</text>
</comment>
<evidence type="ECO:0000313" key="2">
    <source>
        <dbReference type="EMBL" id="GAA1240095.1"/>
    </source>
</evidence>
<evidence type="ECO:0000256" key="1">
    <source>
        <dbReference type="SAM" id="MobiDB-lite"/>
    </source>
</evidence>
<reference evidence="2 3" key="1">
    <citation type="journal article" date="2019" name="Int. J. Syst. Evol. Microbiol.">
        <title>The Global Catalogue of Microorganisms (GCM) 10K type strain sequencing project: providing services to taxonomists for standard genome sequencing and annotation.</title>
        <authorList>
            <consortium name="The Broad Institute Genomics Platform"/>
            <consortium name="The Broad Institute Genome Sequencing Center for Infectious Disease"/>
            <person name="Wu L."/>
            <person name="Ma J."/>
        </authorList>
    </citation>
    <scope>NUCLEOTIDE SEQUENCE [LARGE SCALE GENOMIC DNA]</scope>
    <source>
        <strain evidence="2 3">JCM 13004</strain>
    </source>
</reference>
<organism evidence="2 3">
    <name type="scientific">Kitasatospora nipponensis</name>
    <dbReference type="NCBI Taxonomy" id="258049"/>
    <lineage>
        <taxon>Bacteria</taxon>
        <taxon>Bacillati</taxon>
        <taxon>Actinomycetota</taxon>
        <taxon>Actinomycetes</taxon>
        <taxon>Kitasatosporales</taxon>
        <taxon>Streptomycetaceae</taxon>
        <taxon>Kitasatospora</taxon>
    </lineage>
</organism>